<dbReference type="AlphaFoldDB" id="A0A0X3BNR4"/>
<feature type="transmembrane region" description="Helical" evidence="1">
    <location>
        <begin position="240"/>
        <end position="258"/>
    </location>
</feature>
<feature type="transmembrane region" description="Helical" evidence="1">
    <location>
        <begin position="215"/>
        <end position="234"/>
    </location>
</feature>
<evidence type="ECO:0000313" key="2">
    <source>
        <dbReference type="EMBL" id="CVK33549.1"/>
    </source>
</evidence>
<keyword evidence="1" id="KW-1133">Transmembrane helix</keyword>
<keyword evidence="1" id="KW-0812">Transmembrane</keyword>
<sequence>MVMNNILPEIQVVVLGLFRRLDLILASAGIGAAAIQLARGIANGSIISLLFGVFSLVPCAFWLLMRAPEQPVPGLRNSSRRLFFLFTIGFWVLFIASLLVLYQRLDPYLRPPSYLVAVALMAGVLACEALCSARRTSWPILLQIILLGILISWSQVVNYSGMVGMDPWFHQMFTNHLIENHHLAEDYYYAHFPIFHLLIGQTAILTGLDYKVATLFSVSLVQIVCNVLFVYLFAVTIFRNQVVGVLAALMVILSPYHIYMSYWSIPNGFAAIFIMIALYLIFHRREGSPVFAMLLGLFLGTLILTHTISALCMAIVLFVAWGASTFHRRFYVGGGKNCVPFFLPIVFTATMLAWWFWDTTTMGTLSGLLAESFNFHYFQVTGAPAGLMDYVLAPVEVAYNNLGLFLPLFFSLIGIFSMIMEKGTSRQFVAAFIGLAPFGITISAFVIGIAIIPDRWFYFSGLLLGGPLALAILLMGGPWITRRKIISLVIPVLIVTVFAFLAITNPIADHWDPLISPNSTRTALFESEIDAFHTVAGFSQSPIKTDRYYAMSQKWVRNVTIPFDDEIYPRDYGRLAGYLVLVRGIVEDGPFTLYSVPYRLDYSLDSDLSSAGFSQVYDSPTVRGYLLQR</sequence>
<evidence type="ECO:0000256" key="1">
    <source>
        <dbReference type="SAM" id="Phobius"/>
    </source>
</evidence>
<feature type="transmembrane region" description="Helical" evidence="1">
    <location>
        <begin position="83"/>
        <end position="102"/>
    </location>
</feature>
<gene>
    <name evidence="2" type="ORF">MMAB1_2336</name>
</gene>
<organism evidence="2 3">
    <name type="scientific">Methanoculleus bourgensis</name>
    <dbReference type="NCBI Taxonomy" id="83986"/>
    <lineage>
        <taxon>Archaea</taxon>
        <taxon>Methanobacteriati</taxon>
        <taxon>Methanobacteriota</taxon>
        <taxon>Stenosarchaea group</taxon>
        <taxon>Methanomicrobia</taxon>
        <taxon>Methanomicrobiales</taxon>
        <taxon>Methanomicrobiaceae</taxon>
        <taxon>Methanoculleus</taxon>
    </lineage>
</organism>
<evidence type="ECO:0008006" key="4">
    <source>
        <dbReference type="Google" id="ProtNLM"/>
    </source>
</evidence>
<evidence type="ECO:0000313" key="3">
    <source>
        <dbReference type="Proteomes" id="UP000069850"/>
    </source>
</evidence>
<feature type="transmembrane region" description="Helical" evidence="1">
    <location>
        <begin position="397"/>
        <end position="416"/>
    </location>
</feature>
<accession>A0A0X3BNR4</accession>
<feature type="transmembrane region" description="Helical" evidence="1">
    <location>
        <begin position="428"/>
        <end position="451"/>
    </location>
</feature>
<feature type="transmembrane region" description="Helical" evidence="1">
    <location>
        <begin position="12"/>
        <end position="35"/>
    </location>
</feature>
<feature type="transmembrane region" description="Helical" evidence="1">
    <location>
        <begin position="114"/>
        <end position="131"/>
    </location>
</feature>
<reference evidence="2 3" key="1">
    <citation type="submission" date="2016-01" db="EMBL/GenBank/DDBJ databases">
        <authorList>
            <person name="Manzoor S."/>
        </authorList>
    </citation>
    <scope>NUCLEOTIDE SEQUENCE [LARGE SCALE GENOMIC DNA]</scope>
    <source>
        <strain evidence="2">Methanoculleus sp MAB1</strain>
    </source>
</reference>
<feature type="transmembrane region" description="Helical" evidence="1">
    <location>
        <begin position="41"/>
        <end position="63"/>
    </location>
</feature>
<name>A0A0X3BNR4_9EURY</name>
<dbReference type="Proteomes" id="UP000069850">
    <property type="component" value="Chromosome 1"/>
</dbReference>
<feature type="transmembrane region" description="Helical" evidence="1">
    <location>
        <begin position="265"/>
        <end position="282"/>
    </location>
</feature>
<proteinExistence type="predicted"/>
<feature type="transmembrane region" description="Helical" evidence="1">
    <location>
        <begin position="488"/>
        <end position="508"/>
    </location>
</feature>
<keyword evidence="1" id="KW-0472">Membrane</keyword>
<protein>
    <recommendedName>
        <fullName evidence="4">Glycosyltransferase RgtA/B/C/D-like domain-containing protein</fullName>
    </recommendedName>
</protein>
<feature type="transmembrane region" description="Helical" evidence="1">
    <location>
        <begin position="138"/>
        <end position="156"/>
    </location>
</feature>
<feature type="transmembrane region" description="Helical" evidence="1">
    <location>
        <begin position="187"/>
        <end position="208"/>
    </location>
</feature>
<dbReference type="EMBL" id="LT158599">
    <property type="protein sequence ID" value="CVK33549.1"/>
    <property type="molecule type" value="Genomic_DNA"/>
</dbReference>
<feature type="transmembrane region" description="Helical" evidence="1">
    <location>
        <begin position="338"/>
        <end position="357"/>
    </location>
</feature>
<feature type="transmembrane region" description="Helical" evidence="1">
    <location>
        <begin position="457"/>
        <end position="476"/>
    </location>
</feature>
<feature type="transmembrane region" description="Helical" evidence="1">
    <location>
        <begin position="294"/>
        <end position="326"/>
    </location>
</feature>
<dbReference type="KEGG" id="mema:MMAB1_2336"/>